<dbReference type="GO" id="GO:0005886">
    <property type="term" value="C:plasma membrane"/>
    <property type="evidence" value="ECO:0007669"/>
    <property type="project" value="UniProtKB-SubCell"/>
</dbReference>
<reference evidence="9" key="1">
    <citation type="submission" date="2024-02" db="UniProtKB">
        <authorList>
            <consortium name="WormBaseParasite"/>
        </authorList>
    </citation>
    <scope>IDENTIFICATION</scope>
</reference>
<dbReference type="GO" id="GO:0005254">
    <property type="term" value="F:chloride channel activity"/>
    <property type="evidence" value="ECO:0007669"/>
    <property type="project" value="UniProtKB-KW"/>
</dbReference>
<evidence type="ECO:0000256" key="6">
    <source>
        <dbReference type="RuleBase" id="RU363126"/>
    </source>
</evidence>
<accession>A0AAF3EPA3</accession>
<dbReference type="PANTHER" id="PTHR10736:SF0">
    <property type="entry name" value="BESTROPHIN HOMOLOG"/>
    <property type="match status" value="1"/>
</dbReference>
<feature type="transmembrane region" description="Helical" evidence="6">
    <location>
        <begin position="31"/>
        <end position="54"/>
    </location>
</feature>
<evidence type="ECO:0000256" key="5">
    <source>
        <dbReference type="ARBA" id="ARBA00034769"/>
    </source>
</evidence>
<keyword evidence="4 6" id="KW-0472">Membrane</keyword>
<keyword evidence="6" id="KW-0869">Chloride channel</keyword>
<dbReference type="InterPro" id="IPR021134">
    <property type="entry name" value="Bestrophin-like"/>
</dbReference>
<feature type="compositionally biased region" description="Basic and acidic residues" evidence="7">
    <location>
        <begin position="573"/>
        <end position="587"/>
    </location>
</feature>
<comment type="similarity">
    <text evidence="5 6">Belongs to the anion channel-forming bestrophin (TC 1.A.46) family. Calcium-sensitive chloride channel subfamily.</text>
</comment>
<sequence length="587" mass="66808">MTVTYTLEVSKAKFWGFPKLLARWKGSIYRLIYREMLVFLIAYYALMLIYRVVLDEDSRKKFEAFALYCREMSSTVMITFVLGFYVTLVMGRWWQQYMNIPWPDRISMEISAYVHGTDERGRMIRRSMARYLNLLSLFTFQNTSTVIKRRFPTMEHLVDAGLMTPEEKIELDRTSTANGEWWLPAHWFTQLAVMARKEGRIHDDFHLKTLIDDLMAYRGMCGMIWSYDWISVPLVYTQVVTIAVYTFFVAALFGSQFLFGIEETSSLSVNYYCPLFTIFQFFFFVGWLKVAESMICPFGEDDDDFDVNWIIDRNIIVAYQIVDTLHKRVPILSRDAFWDEAEPTLPYTEGSVQFRSQPFVGSTTAMNIPERAAQWEAAETMPPISEEDGVIGVYQQKTPKDEDDDSDSDAASETSRKIHHQQGLGGLMLGFSRQNLASRFGSKFGSLNSILGIKPSRPGSPPTVPNTRHTSVSRMRNYDSNASDDLAMPRDAPNSTDASSSLIHEGDEGKPAPIQHMLSTGGEKVSNATSLAIVPEHGVVDLSNDSPRKRVKSSRDQSIEENADNSPSSTHSPNEDYGSRTPLCEKM</sequence>
<dbReference type="Proteomes" id="UP000887575">
    <property type="component" value="Unassembled WGS sequence"/>
</dbReference>
<feature type="compositionally biased region" description="Polar residues" evidence="7">
    <location>
        <begin position="465"/>
        <end position="483"/>
    </location>
</feature>
<feature type="transmembrane region" description="Helical" evidence="6">
    <location>
        <begin position="235"/>
        <end position="259"/>
    </location>
</feature>
<keyword evidence="3 6" id="KW-1133">Transmembrane helix</keyword>
<feature type="transmembrane region" description="Helical" evidence="6">
    <location>
        <begin position="75"/>
        <end position="94"/>
    </location>
</feature>
<evidence type="ECO:0000256" key="3">
    <source>
        <dbReference type="ARBA" id="ARBA00022989"/>
    </source>
</evidence>
<keyword evidence="6" id="KW-0406">Ion transport</keyword>
<dbReference type="PANTHER" id="PTHR10736">
    <property type="entry name" value="BESTROPHIN"/>
    <property type="match status" value="1"/>
</dbReference>
<feature type="compositionally biased region" description="Acidic residues" evidence="7">
    <location>
        <begin position="401"/>
        <end position="410"/>
    </location>
</feature>
<protein>
    <recommendedName>
        <fullName evidence="6">Bestrophin homolog</fullName>
    </recommendedName>
</protein>
<feature type="compositionally biased region" description="Polar residues" evidence="7">
    <location>
        <begin position="493"/>
        <end position="502"/>
    </location>
</feature>
<dbReference type="Pfam" id="PF01062">
    <property type="entry name" value="Bestrophin"/>
    <property type="match status" value="1"/>
</dbReference>
<evidence type="ECO:0000313" key="9">
    <source>
        <dbReference type="WBParaSite" id="MBELARI_LOCUS15772"/>
    </source>
</evidence>
<keyword evidence="6" id="KW-0813">Transport</keyword>
<keyword evidence="6" id="KW-0868">Chloride</keyword>
<comment type="function">
    <text evidence="6">Forms chloride channels.</text>
</comment>
<feature type="region of interest" description="Disordered" evidence="7">
    <location>
        <begin position="397"/>
        <end position="421"/>
    </location>
</feature>
<evidence type="ECO:0000313" key="8">
    <source>
        <dbReference type="Proteomes" id="UP000887575"/>
    </source>
</evidence>
<name>A0AAF3EPA3_9BILA</name>
<keyword evidence="6" id="KW-0407">Ion channel</keyword>
<comment type="subcellular location">
    <subcellularLocation>
        <location evidence="6">Cell membrane</location>
        <topology evidence="6">Multi-pass membrane protein</topology>
    </subcellularLocation>
    <subcellularLocation>
        <location evidence="1">Membrane</location>
        <topology evidence="1">Multi-pass membrane protein</topology>
    </subcellularLocation>
</comment>
<keyword evidence="8" id="KW-1185">Reference proteome</keyword>
<dbReference type="GO" id="GO:0034707">
    <property type="term" value="C:chloride channel complex"/>
    <property type="evidence" value="ECO:0007669"/>
    <property type="project" value="UniProtKB-KW"/>
</dbReference>
<feature type="region of interest" description="Disordered" evidence="7">
    <location>
        <begin position="536"/>
        <end position="587"/>
    </location>
</feature>
<evidence type="ECO:0000256" key="1">
    <source>
        <dbReference type="ARBA" id="ARBA00004141"/>
    </source>
</evidence>
<organism evidence="8 9">
    <name type="scientific">Mesorhabditis belari</name>
    <dbReference type="NCBI Taxonomy" id="2138241"/>
    <lineage>
        <taxon>Eukaryota</taxon>
        <taxon>Metazoa</taxon>
        <taxon>Ecdysozoa</taxon>
        <taxon>Nematoda</taxon>
        <taxon>Chromadorea</taxon>
        <taxon>Rhabditida</taxon>
        <taxon>Rhabditina</taxon>
        <taxon>Rhabditomorpha</taxon>
        <taxon>Rhabditoidea</taxon>
        <taxon>Rhabditidae</taxon>
        <taxon>Mesorhabditinae</taxon>
        <taxon>Mesorhabditis</taxon>
    </lineage>
</organism>
<feature type="region of interest" description="Disordered" evidence="7">
    <location>
        <begin position="452"/>
        <end position="523"/>
    </location>
</feature>
<dbReference type="AlphaFoldDB" id="A0AAF3EPA3"/>
<dbReference type="InterPro" id="IPR000615">
    <property type="entry name" value="Bestrophin"/>
</dbReference>
<feature type="transmembrane region" description="Helical" evidence="6">
    <location>
        <begin position="271"/>
        <end position="288"/>
    </location>
</feature>
<dbReference type="WBParaSite" id="MBELARI_LOCUS15772">
    <property type="protein sequence ID" value="MBELARI_LOCUS15772"/>
    <property type="gene ID" value="MBELARI_LOCUS15772"/>
</dbReference>
<keyword evidence="2 6" id="KW-0812">Transmembrane</keyword>
<keyword evidence="6" id="KW-1003">Cell membrane</keyword>
<evidence type="ECO:0000256" key="4">
    <source>
        <dbReference type="ARBA" id="ARBA00023136"/>
    </source>
</evidence>
<evidence type="ECO:0000256" key="7">
    <source>
        <dbReference type="SAM" id="MobiDB-lite"/>
    </source>
</evidence>
<evidence type="ECO:0000256" key="2">
    <source>
        <dbReference type="ARBA" id="ARBA00022692"/>
    </source>
</evidence>
<proteinExistence type="inferred from homology"/>